<comment type="similarity">
    <text evidence="1">Belongs to the P-Pant transferase superfamily. Gsp/Sfp/HetI/AcpT family.</text>
</comment>
<evidence type="ECO:0000259" key="3">
    <source>
        <dbReference type="Pfam" id="PF01648"/>
    </source>
</evidence>
<protein>
    <recommendedName>
        <fullName evidence="3">4'-phosphopantetheinyl transferase domain-containing protein</fullName>
    </recommendedName>
</protein>
<dbReference type="RefSeq" id="WP_105000950.1">
    <property type="nucleotide sequence ID" value="NZ_MQVX01000001.1"/>
</dbReference>
<dbReference type="Proteomes" id="UP000239366">
    <property type="component" value="Unassembled WGS sequence"/>
</dbReference>
<feature type="domain" description="4'-phosphopantetheinyl transferase" evidence="3">
    <location>
        <begin position="110"/>
        <end position="222"/>
    </location>
</feature>
<accession>A0A2S7T5U0</accession>
<dbReference type="GO" id="GO:0000287">
    <property type="term" value="F:magnesium ion binding"/>
    <property type="evidence" value="ECO:0007669"/>
    <property type="project" value="InterPro"/>
</dbReference>
<comment type="caution">
    <text evidence="4">The sequence shown here is derived from an EMBL/GenBank/DDBJ whole genome shotgun (WGS) entry which is preliminary data.</text>
</comment>
<dbReference type="GO" id="GO:0008897">
    <property type="term" value="F:holo-[acyl-carrier-protein] synthase activity"/>
    <property type="evidence" value="ECO:0007669"/>
    <property type="project" value="InterPro"/>
</dbReference>
<dbReference type="GO" id="GO:0019878">
    <property type="term" value="P:lysine biosynthetic process via aminoadipic acid"/>
    <property type="evidence" value="ECO:0007669"/>
    <property type="project" value="TreeGrafter"/>
</dbReference>
<organism evidence="4 5">
    <name type="scientific">Aureicoccus marinus</name>
    <dbReference type="NCBI Taxonomy" id="754435"/>
    <lineage>
        <taxon>Bacteria</taxon>
        <taxon>Pseudomonadati</taxon>
        <taxon>Bacteroidota</taxon>
        <taxon>Flavobacteriia</taxon>
        <taxon>Flavobacteriales</taxon>
        <taxon>Flavobacteriaceae</taxon>
        <taxon>Aureicoccus</taxon>
    </lineage>
</organism>
<dbReference type="OrthoDB" id="9808281at2"/>
<dbReference type="EMBL" id="MQVX01000001">
    <property type="protein sequence ID" value="PQJ15300.1"/>
    <property type="molecule type" value="Genomic_DNA"/>
</dbReference>
<dbReference type="InterPro" id="IPR037143">
    <property type="entry name" value="4-PPantetheinyl_Trfase_dom_sf"/>
</dbReference>
<dbReference type="InterPro" id="IPR050559">
    <property type="entry name" value="P-Pant_transferase_sf"/>
</dbReference>
<dbReference type="GO" id="GO:0005829">
    <property type="term" value="C:cytosol"/>
    <property type="evidence" value="ECO:0007669"/>
    <property type="project" value="TreeGrafter"/>
</dbReference>
<dbReference type="InterPro" id="IPR008278">
    <property type="entry name" value="4-PPantetheinyl_Trfase_dom"/>
</dbReference>
<evidence type="ECO:0000256" key="1">
    <source>
        <dbReference type="ARBA" id="ARBA00010990"/>
    </source>
</evidence>
<evidence type="ECO:0000313" key="5">
    <source>
        <dbReference type="Proteomes" id="UP000239366"/>
    </source>
</evidence>
<keyword evidence="2" id="KW-0808">Transferase</keyword>
<dbReference type="PANTHER" id="PTHR12215:SF10">
    <property type="entry name" value="L-AMINOADIPATE-SEMIALDEHYDE DEHYDROGENASE-PHOSPHOPANTETHEINYL TRANSFERASE"/>
    <property type="match status" value="1"/>
</dbReference>
<dbReference type="PANTHER" id="PTHR12215">
    <property type="entry name" value="PHOSPHOPANTETHEINE TRANSFERASE"/>
    <property type="match status" value="1"/>
</dbReference>
<dbReference type="SUPFAM" id="SSF56214">
    <property type="entry name" value="4'-phosphopantetheinyl transferase"/>
    <property type="match status" value="2"/>
</dbReference>
<keyword evidence="5" id="KW-1185">Reference proteome</keyword>
<name>A0A2S7T5U0_9FLAO</name>
<dbReference type="Gene3D" id="3.90.470.20">
    <property type="entry name" value="4'-phosphopantetheinyl transferase domain"/>
    <property type="match status" value="2"/>
</dbReference>
<evidence type="ECO:0000313" key="4">
    <source>
        <dbReference type="EMBL" id="PQJ15300.1"/>
    </source>
</evidence>
<sequence>METGLHKQAVQLCIFEYAHLLKQLEDLGHLLTPDEEERALRFKTERLQNEFRAGRGQLRRLLGEVLDRDPKSFTFEYGELRKPFLRDHNLHFNVSHSKEFWGVAWSKKAPLGLDIEFKNPDLNYPKLAETFCCATELTYLKKAEGSEQKERFFQLWSAKESLIKKDGRGLSMPVKLVELSPLSNAQTGNLRVNTLGETGLDHPEELQIKAFDFHPEYSLALCTEGTFHTEIYFNKSPNIRPL</sequence>
<dbReference type="Pfam" id="PF01648">
    <property type="entry name" value="ACPS"/>
    <property type="match status" value="1"/>
</dbReference>
<reference evidence="5" key="1">
    <citation type="submission" date="2016-11" db="EMBL/GenBank/DDBJ databases">
        <title>Trade-off between light-utilization and light-protection in marine flavobacteria.</title>
        <authorList>
            <person name="Kumagai Y."/>
            <person name="Yoshizawa S."/>
            <person name="Kogure K."/>
        </authorList>
    </citation>
    <scope>NUCLEOTIDE SEQUENCE [LARGE SCALE GENOMIC DNA]</scope>
    <source>
        <strain evidence="5">SG-18</strain>
    </source>
</reference>
<dbReference type="AlphaFoldDB" id="A0A2S7T5U0"/>
<evidence type="ECO:0000256" key="2">
    <source>
        <dbReference type="ARBA" id="ARBA00022679"/>
    </source>
</evidence>
<proteinExistence type="inferred from homology"/>
<gene>
    <name evidence="4" type="ORF">BST99_05725</name>
</gene>